<evidence type="ECO:0000313" key="6">
    <source>
        <dbReference type="EMBL" id="EMR01365.1"/>
    </source>
</evidence>
<keyword evidence="7" id="KW-1185">Reference proteome</keyword>
<sequence length="496" mass="56680">MEQAASISLPVIYLHPFAWGGKTLVRLSLEQNRELYHFLYQQQDILRYSKTFKSLVTHYKKEPLEKLKERIIGRARLNTTALMRHALQAKAEPIKKGMPPAASLPLVQLVPAMLEGKTILLIRFRYHSPLIELLKKQSFTHYYAKGKCWYVQKEDVQLAALIRLLQPMARLRLDARLYPLDFASQKQLIVGHDSDWGSIDPEPFLNVLYGKGYSPNTIGTYYSLVGRFIKSNGICSQEELQTLGAAEVNLYHSRWMAQGNTAAGSVNQSVNAIKFYMQHVLDKLLEGVELVRVKGERQLPKVMSLQEVTKVLSSCDNLKHRCMLSLLYSGGLRAGELIGLKLTDIDWERKQIRIRKAKGKKDRMTLLSAVFCQQLQAYLAQYRPSVWVFEGQWGDQYTSSSLRSVFKQALQKARIAKPYTLHCLRHSFATHLLEGGTDLRYIQSLLGHNSSKTTEIYTHVSQQAIQNIQSPLDRLELTGNYHMLPSGIPQQTYDKK</sequence>
<evidence type="ECO:0000256" key="4">
    <source>
        <dbReference type="ARBA" id="ARBA00023172"/>
    </source>
</evidence>
<dbReference type="STRING" id="1279009.ADICEAN_03497"/>
<dbReference type="InterPro" id="IPR010998">
    <property type="entry name" value="Integrase_recombinase_N"/>
</dbReference>
<dbReference type="AlphaFoldDB" id="M7NHT5"/>
<dbReference type="Gene3D" id="1.10.443.10">
    <property type="entry name" value="Intergrase catalytic core"/>
    <property type="match status" value="1"/>
</dbReference>
<dbReference type="InterPro" id="IPR050090">
    <property type="entry name" value="Tyrosine_recombinase_XerCD"/>
</dbReference>
<dbReference type="GO" id="GO:0015074">
    <property type="term" value="P:DNA integration"/>
    <property type="evidence" value="ECO:0007669"/>
    <property type="project" value="UniProtKB-KW"/>
</dbReference>
<name>M7NHT5_9BACT</name>
<keyword evidence="3" id="KW-0238">DNA-binding</keyword>
<dbReference type="InterPro" id="IPR013762">
    <property type="entry name" value="Integrase-like_cat_sf"/>
</dbReference>
<dbReference type="eggNOG" id="COG4974">
    <property type="taxonomic scope" value="Bacteria"/>
</dbReference>
<evidence type="ECO:0000256" key="3">
    <source>
        <dbReference type="ARBA" id="ARBA00023125"/>
    </source>
</evidence>
<evidence type="ECO:0000256" key="2">
    <source>
        <dbReference type="ARBA" id="ARBA00022908"/>
    </source>
</evidence>
<dbReference type="GO" id="GO:0006310">
    <property type="term" value="P:DNA recombination"/>
    <property type="evidence" value="ECO:0007669"/>
    <property type="project" value="UniProtKB-KW"/>
</dbReference>
<gene>
    <name evidence="6" type="primary">xerD_5</name>
    <name evidence="6" type="ORF">ADICEAN_03497</name>
</gene>
<dbReference type="InterPro" id="IPR004107">
    <property type="entry name" value="Integrase_SAM-like_N"/>
</dbReference>
<organism evidence="6 7">
    <name type="scientific">Cesiribacter andamanensis AMV16</name>
    <dbReference type="NCBI Taxonomy" id="1279009"/>
    <lineage>
        <taxon>Bacteria</taxon>
        <taxon>Pseudomonadati</taxon>
        <taxon>Bacteroidota</taxon>
        <taxon>Cytophagia</taxon>
        <taxon>Cytophagales</taxon>
        <taxon>Cesiribacteraceae</taxon>
        <taxon>Cesiribacter</taxon>
    </lineage>
</organism>
<dbReference type="EMBL" id="AODQ01000121">
    <property type="protein sequence ID" value="EMR01365.1"/>
    <property type="molecule type" value="Genomic_DNA"/>
</dbReference>
<dbReference type="PANTHER" id="PTHR30349">
    <property type="entry name" value="PHAGE INTEGRASE-RELATED"/>
    <property type="match status" value="1"/>
</dbReference>
<comment type="similarity">
    <text evidence="1">Belongs to the 'phage' integrase family.</text>
</comment>
<dbReference type="PROSITE" id="PS51898">
    <property type="entry name" value="TYR_RECOMBINASE"/>
    <property type="match status" value="1"/>
</dbReference>
<dbReference type="Pfam" id="PF00589">
    <property type="entry name" value="Phage_integrase"/>
    <property type="match status" value="1"/>
</dbReference>
<accession>M7NHT5</accession>
<dbReference type="Pfam" id="PF13495">
    <property type="entry name" value="Phage_int_SAM_4"/>
    <property type="match status" value="1"/>
</dbReference>
<proteinExistence type="inferred from homology"/>
<evidence type="ECO:0000259" key="5">
    <source>
        <dbReference type="PROSITE" id="PS51898"/>
    </source>
</evidence>
<evidence type="ECO:0000256" key="1">
    <source>
        <dbReference type="ARBA" id="ARBA00008857"/>
    </source>
</evidence>
<dbReference type="PANTHER" id="PTHR30349:SF64">
    <property type="entry name" value="PROPHAGE INTEGRASE INTD-RELATED"/>
    <property type="match status" value="1"/>
</dbReference>
<comment type="caution">
    <text evidence="6">The sequence shown here is derived from an EMBL/GenBank/DDBJ whole genome shotgun (WGS) entry which is preliminary data.</text>
</comment>
<dbReference type="RefSeq" id="WP_009196879.1">
    <property type="nucleotide sequence ID" value="NZ_AODQ01000121.1"/>
</dbReference>
<dbReference type="Gene3D" id="1.10.150.130">
    <property type="match status" value="1"/>
</dbReference>
<dbReference type="OrthoDB" id="9801717at2"/>
<dbReference type="SUPFAM" id="SSF56349">
    <property type="entry name" value="DNA breaking-rejoining enzymes"/>
    <property type="match status" value="1"/>
</dbReference>
<reference evidence="6 7" key="1">
    <citation type="journal article" date="2013" name="Genome Announc.">
        <title>Draft Genome Sequence of Cesiribacter andamanensis Strain AMV16T, Isolated from a Soil Sample from a Mud Volcano in the Andaman Islands, India.</title>
        <authorList>
            <person name="Shivaji S."/>
            <person name="Ara S."/>
            <person name="Begum Z."/>
            <person name="Srinivas T.N."/>
            <person name="Singh A."/>
            <person name="Kumar Pinnaka A."/>
        </authorList>
    </citation>
    <scope>NUCLEOTIDE SEQUENCE [LARGE SCALE GENOMIC DNA]</scope>
    <source>
        <strain evidence="6 7">AMV16</strain>
    </source>
</reference>
<dbReference type="InterPro" id="IPR011010">
    <property type="entry name" value="DNA_brk_join_enz"/>
</dbReference>
<dbReference type="GO" id="GO:0003677">
    <property type="term" value="F:DNA binding"/>
    <property type="evidence" value="ECO:0007669"/>
    <property type="project" value="UniProtKB-KW"/>
</dbReference>
<protein>
    <submittedName>
        <fullName evidence="6">Tyrosine recombinase XerD</fullName>
    </submittedName>
</protein>
<dbReference type="InterPro" id="IPR002104">
    <property type="entry name" value="Integrase_catalytic"/>
</dbReference>
<feature type="domain" description="Tyr recombinase" evidence="5">
    <location>
        <begin position="298"/>
        <end position="470"/>
    </location>
</feature>
<keyword evidence="4" id="KW-0233">DNA recombination</keyword>
<evidence type="ECO:0000313" key="7">
    <source>
        <dbReference type="Proteomes" id="UP000011910"/>
    </source>
</evidence>
<keyword evidence="2" id="KW-0229">DNA integration</keyword>
<dbReference type="Proteomes" id="UP000011910">
    <property type="component" value="Unassembled WGS sequence"/>
</dbReference>